<feature type="domain" description="CSC1/OSCA1-like N-terminal transmembrane" evidence="9">
    <location>
        <begin position="32"/>
        <end position="183"/>
    </location>
</feature>
<evidence type="ECO:0000259" key="9">
    <source>
        <dbReference type="Pfam" id="PF13967"/>
    </source>
</evidence>
<dbReference type="PANTHER" id="PTHR13018">
    <property type="entry name" value="PROBABLE MEMBRANE PROTEIN DUF221-RELATED"/>
    <property type="match status" value="1"/>
</dbReference>
<evidence type="ECO:0000256" key="7">
    <source>
        <dbReference type="SAM" id="Phobius"/>
    </source>
</evidence>
<dbReference type="GO" id="GO:0005886">
    <property type="term" value="C:plasma membrane"/>
    <property type="evidence" value="ECO:0007669"/>
    <property type="project" value="TreeGrafter"/>
</dbReference>
<feature type="transmembrane region" description="Helical" evidence="7">
    <location>
        <begin position="118"/>
        <end position="141"/>
    </location>
</feature>
<protein>
    <recommendedName>
        <fullName evidence="13">DUF221-domain-containing protein</fullName>
    </recommendedName>
</protein>
<dbReference type="Pfam" id="PF14703">
    <property type="entry name" value="PHM7_cyt"/>
    <property type="match status" value="1"/>
</dbReference>
<dbReference type="EMBL" id="ML977557">
    <property type="protein sequence ID" value="KAF2007278.1"/>
    <property type="molecule type" value="Genomic_DNA"/>
</dbReference>
<evidence type="ECO:0000256" key="2">
    <source>
        <dbReference type="ARBA" id="ARBA00007779"/>
    </source>
</evidence>
<keyword evidence="4 7" id="KW-0812">Transmembrane</keyword>
<keyword evidence="12" id="KW-1185">Reference proteome</keyword>
<evidence type="ECO:0000256" key="3">
    <source>
        <dbReference type="ARBA" id="ARBA00022448"/>
    </source>
</evidence>
<comment type="subcellular location">
    <subcellularLocation>
        <location evidence="1">Membrane</location>
        <topology evidence="1">Multi-pass membrane protein</topology>
    </subcellularLocation>
</comment>
<feature type="transmembrane region" description="Helical" evidence="7">
    <location>
        <begin position="481"/>
        <end position="508"/>
    </location>
</feature>
<feature type="domain" description="CSC1/OSCA1-like cytosolic" evidence="10">
    <location>
        <begin position="207"/>
        <end position="373"/>
    </location>
</feature>
<feature type="transmembrane region" description="Helical" evidence="7">
    <location>
        <begin position="385"/>
        <end position="410"/>
    </location>
</feature>
<keyword evidence="3" id="KW-0813">Transport</keyword>
<feature type="domain" description="CSC1/OSCA1-like 7TM region" evidence="8">
    <location>
        <begin position="388"/>
        <end position="663"/>
    </location>
</feature>
<keyword evidence="5 7" id="KW-1133">Transmembrane helix</keyword>
<evidence type="ECO:0000313" key="11">
    <source>
        <dbReference type="EMBL" id="KAF2007278.1"/>
    </source>
</evidence>
<evidence type="ECO:0000259" key="8">
    <source>
        <dbReference type="Pfam" id="PF02714"/>
    </source>
</evidence>
<dbReference type="Pfam" id="PF13967">
    <property type="entry name" value="RSN1_TM"/>
    <property type="match status" value="1"/>
</dbReference>
<name>A0A6A5X0T9_9PLEO</name>
<proteinExistence type="inferred from homology"/>
<dbReference type="InterPro" id="IPR032880">
    <property type="entry name" value="CSC1/OSCA1-like_N"/>
</dbReference>
<comment type="similarity">
    <text evidence="2">Belongs to the CSC1 (TC 1.A.17) family.</text>
</comment>
<dbReference type="InterPro" id="IPR027815">
    <property type="entry name" value="CSC1/OSCA1-like_cyt"/>
</dbReference>
<evidence type="ECO:0008006" key="13">
    <source>
        <dbReference type="Google" id="ProtNLM"/>
    </source>
</evidence>
<organism evidence="11 12">
    <name type="scientific">Amniculicola lignicola CBS 123094</name>
    <dbReference type="NCBI Taxonomy" id="1392246"/>
    <lineage>
        <taxon>Eukaryota</taxon>
        <taxon>Fungi</taxon>
        <taxon>Dikarya</taxon>
        <taxon>Ascomycota</taxon>
        <taxon>Pezizomycotina</taxon>
        <taxon>Dothideomycetes</taxon>
        <taxon>Pleosporomycetidae</taxon>
        <taxon>Pleosporales</taxon>
        <taxon>Amniculicolaceae</taxon>
        <taxon>Amniculicola</taxon>
    </lineage>
</organism>
<feature type="transmembrane region" description="Helical" evidence="7">
    <location>
        <begin position="440"/>
        <end position="461"/>
    </location>
</feature>
<dbReference type="Proteomes" id="UP000799779">
    <property type="component" value="Unassembled WGS sequence"/>
</dbReference>
<feature type="transmembrane region" description="Helical" evidence="7">
    <location>
        <begin position="593"/>
        <end position="619"/>
    </location>
</feature>
<evidence type="ECO:0000259" key="10">
    <source>
        <dbReference type="Pfam" id="PF14703"/>
    </source>
</evidence>
<dbReference type="InterPro" id="IPR003864">
    <property type="entry name" value="CSC1/OSCA1-like_7TM"/>
</dbReference>
<gene>
    <name evidence="11" type="ORF">P154DRAFT_517038</name>
</gene>
<feature type="transmembrane region" description="Helical" evidence="7">
    <location>
        <begin position="32"/>
        <end position="53"/>
    </location>
</feature>
<dbReference type="OrthoDB" id="2150324at2759"/>
<dbReference type="PANTHER" id="PTHR13018:SF149">
    <property type="entry name" value="DOMAIN PROTEIN, PUTATIVE (AFU_ORTHOLOGUE AFUA_3G11660)-RELATED"/>
    <property type="match status" value="1"/>
</dbReference>
<reference evidence="11" key="1">
    <citation type="journal article" date="2020" name="Stud. Mycol.">
        <title>101 Dothideomycetes genomes: a test case for predicting lifestyles and emergence of pathogens.</title>
        <authorList>
            <person name="Haridas S."/>
            <person name="Albert R."/>
            <person name="Binder M."/>
            <person name="Bloem J."/>
            <person name="Labutti K."/>
            <person name="Salamov A."/>
            <person name="Andreopoulos B."/>
            <person name="Baker S."/>
            <person name="Barry K."/>
            <person name="Bills G."/>
            <person name="Bluhm B."/>
            <person name="Cannon C."/>
            <person name="Castanera R."/>
            <person name="Culley D."/>
            <person name="Daum C."/>
            <person name="Ezra D."/>
            <person name="Gonzalez J."/>
            <person name="Henrissat B."/>
            <person name="Kuo A."/>
            <person name="Liang C."/>
            <person name="Lipzen A."/>
            <person name="Lutzoni F."/>
            <person name="Magnuson J."/>
            <person name="Mondo S."/>
            <person name="Nolan M."/>
            <person name="Ohm R."/>
            <person name="Pangilinan J."/>
            <person name="Park H.-J."/>
            <person name="Ramirez L."/>
            <person name="Alfaro M."/>
            <person name="Sun H."/>
            <person name="Tritt A."/>
            <person name="Yoshinaga Y."/>
            <person name="Zwiers L.-H."/>
            <person name="Turgeon B."/>
            <person name="Goodwin S."/>
            <person name="Spatafora J."/>
            <person name="Crous P."/>
            <person name="Grigoriev I."/>
        </authorList>
    </citation>
    <scope>NUCLEOTIDE SEQUENCE</scope>
    <source>
        <strain evidence="11">CBS 123094</strain>
    </source>
</reference>
<evidence type="ECO:0000256" key="1">
    <source>
        <dbReference type="ARBA" id="ARBA00004141"/>
    </source>
</evidence>
<feature type="transmembrane region" description="Helical" evidence="7">
    <location>
        <begin position="651"/>
        <end position="671"/>
    </location>
</feature>
<dbReference type="InterPro" id="IPR045122">
    <property type="entry name" value="Csc1-like"/>
</dbReference>
<keyword evidence="6 7" id="KW-0472">Membrane</keyword>
<sequence length="708" mass="80954">MSLVSRQQFTATDQFLNLIADPFQSEVQSNSIYAAIVYSFVVSGALFLIFCWIRPRNSIVYAPRARHADEKHAPLPLDRKPFAWFRAIKDVKEQELVEKIGLDAVIFLRFFPMLRDMFMVLTIIGCGILIPVNVIGGHYFYEQYSSVATLMKFTPQYTFGQKFWAFVVVAYLFQGTVCFFLWWNYKAVLKLKRAFFNSHDYQSSLHSRTLLLTHIPEASRTDTGITKLVEQARRTQDVSRTAIGRDVKDLPILVDEHEEAVRKLDAYLAKYLSNPEKLPDKRPTCKPAKHDRKTHGSAKIDSIEYLTGRIARLETEIKEVREGIDKRNPMSYGFASYTHIEDAHAVAYLTRKKGPSGSDVWLAPKPNDLLWQNLPMTRATRRIRIFWDSVWMVLLTIAFIVPNILTSVFLSDFSHLGLVWPSFQANLNAHRVGWGIAQGILAPVVQTLMYMGLPVIFRRLYTHSGDVSKTSRERHVTSRLYAFFVFNNLVVFSIFGSAWLFVAAVVAAKDQGVWEAIKSAHLFSQVMTGLCSVSTFWLTWQMQRNLSAAMDLVQLWPLSWNYIRRKWFSPTPRELIELTAPQPFVYADYYNNFLYVATAGLVFGTLQPIILPVTAFYIAMDVWFKKYLLQYVVITKTESGGRSWKLLVNRLLFAVMLANGVIALVVGAQGIGSVDSVRNGNTVGQQKSPSHPVFLTKTYLIHLQIFFF</sequence>
<dbReference type="Pfam" id="PF02714">
    <property type="entry name" value="RSN1_7TM"/>
    <property type="match status" value="1"/>
</dbReference>
<feature type="transmembrane region" description="Helical" evidence="7">
    <location>
        <begin position="520"/>
        <end position="539"/>
    </location>
</feature>
<evidence type="ECO:0000256" key="6">
    <source>
        <dbReference type="ARBA" id="ARBA00023136"/>
    </source>
</evidence>
<dbReference type="GO" id="GO:0005227">
    <property type="term" value="F:calcium-activated cation channel activity"/>
    <property type="evidence" value="ECO:0007669"/>
    <property type="project" value="InterPro"/>
</dbReference>
<feature type="transmembrane region" description="Helical" evidence="7">
    <location>
        <begin position="163"/>
        <end position="183"/>
    </location>
</feature>
<evidence type="ECO:0000256" key="4">
    <source>
        <dbReference type="ARBA" id="ARBA00022692"/>
    </source>
</evidence>
<accession>A0A6A5X0T9</accession>
<evidence type="ECO:0000313" key="12">
    <source>
        <dbReference type="Proteomes" id="UP000799779"/>
    </source>
</evidence>
<evidence type="ECO:0000256" key="5">
    <source>
        <dbReference type="ARBA" id="ARBA00022989"/>
    </source>
</evidence>
<dbReference type="AlphaFoldDB" id="A0A6A5X0T9"/>